<reference evidence="2" key="1">
    <citation type="journal article" date="2020" name="bioRxiv">
        <title>Chromosome-level reference genome of the European wasp spider Argiope bruennichi: a resource for studies on range expansion and evolutionary adaptation.</title>
        <authorList>
            <person name="Sheffer M.M."/>
            <person name="Hoppe A."/>
            <person name="Krehenwinkel H."/>
            <person name="Uhl G."/>
            <person name="Kuss A.W."/>
            <person name="Jensen L."/>
            <person name="Jensen C."/>
            <person name="Gillespie R.G."/>
            <person name="Hoff K.J."/>
            <person name="Prost S."/>
        </authorList>
    </citation>
    <scope>NUCLEOTIDE SEQUENCE</scope>
</reference>
<protein>
    <submittedName>
        <fullName evidence="2">Uncharacterized protein</fullName>
    </submittedName>
</protein>
<keyword evidence="3" id="KW-1185">Reference proteome</keyword>
<evidence type="ECO:0000256" key="1">
    <source>
        <dbReference type="SAM" id="Phobius"/>
    </source>
</evidence>
<keyword evidence="1" id="KW-1133">Transmembrane helix</keyword>
<dbReference type="Proteomes" id="UP000807504">
    <property type="component" value="Unassembled WGS sequence"/>
</dbReference>
<feature type="transmembrane region" description="Helical" evidence="1">
    <location>
        <begin position="132"/>
        <end position="154"/>
    </location>
</feature>
<comment type="caution">
    <text evidence="2">The sequence shown here is derived from an EMBL/GenBank/DDBJ whole genome shotgun (WGS) entry which is preliminary data.</text>
</comment>
<keyword evidence="1" id="KW-0812">Transmembrane</keyword>
<name>A0A8T0FLD6_ARGBR</name>
<reference evidence="2" key="2">
    <citation type="submission" date="2020-06" db="EMBL/GenBank/DDBJ databases">
        <authorList>
            <person name="Sheffer M."/>
        </authorList>
    </citation>
    <scope>NUCLEOTIDE SEQUENCE</scope>
</reference>
<proteinExistence type="predicted"/>
<gene>
    <name evidence="2" type="ORF">HNY73_006108</name>
</gene>
<organism evidence="2 3">
    <name type="scientific">Argiope bruennichi</name>
    <name type="common">Wasp spider</name>
    <name type="synonym">Aranea bruennichi</name>
    <dbReference type="NCBI Taxonomy" id="94029"/>
    <lineage>
        <taxon>Eukaryota</taxon>
        <taxon>Metazoa</taxon>
        <taxon>Ecdysozoa</taxon>
        <taxon>Arthropoda</taxon>
        <taxon>Chelicerata</taxon>
        <taxon>Arachnida</taxon>
        <taxon>Araneae</taxon>
        <taxon>Araneomorphae</taxon>
        <taxon>Entelegynae</taxon>
        <taxon>Araneoidea</taxon>
        <taxon>Araneidae</taxon>
        <taxon>Argiope</taxon>
    </lineage>
</organism>
<evidence type="ECO:0000313" key="3">
    <source>
        <dbReference type="Proteomes" id="UP000807504"/>
    </source>
</evidence>
<sequence length="167" mass="18138">MYRCLAKGFKGFVRRVGAPTPRLTVLSGCAWRRGRVWGGSVASPLPLRAPDSGEGRFGLKLGPACCLRLWWRGFCHSQRWRFSRDPTARGIGVLGAGVFTTSPGASGPPGPFRSPRDGVWAGEPGLVCSGRLLPMLCWGIVVLCLYVLWGSWWLCGVGVFGTCCVYF</sequence>
<dbReference type="EMBL" id="JABXBU010000011">
    <property type="protein sequence ID" value="KAF8791195.1"/>
    <property type="molecule type" value="Genomic_DNA"/>
</dbReference>
<dbReference type="AlphaFoldDB" id="A0A8T0FLD6"/>
<accession>A0A8T0FLD6</accession>
<keyword evidence="1" id="KW-0472">Membrane</keyword>
<evidence type="ECO:0000313" key="2">
    <source>
        <dbReference type="EMBL" id="KAF8791195.1"/>
    </source>
</evidence>